<comment type="caution">
    <text evidence="1">The sequence shown here is derived from an EMBL/GenBank/DDBJ whole genome shotgun (WGS) entry which is preliminary data.</text>
</comment>
<dbReference type="Pfam" id="PF10038">
    <property type="entry name" value="DUF2274"/>
    <property type="match status" value="1"/>
</dbReference>
<gene>
    <name evidence="1" type="ORF">F4V91_02185</name>
</gene>
<dbReference type="EMBL" id="VZUL01000002">
    <property type="protein sequence ID" value="KAB1085349.1"/>
    <property type="molecule type" value="Genomic_DNA"/>
</dbReference>
<protein>
    <submittedName>
        <fullName evidence="1">DUF2274 domain-containing protein</fullName>
    </submittedName>
</protein>
<dbReference type="InterPro" id="IPR018733">
    <property type="entry name" value="DUF2274"/>
</dbReference>
<dbReference type="Proteomes" id="UP000386575">
    <property type="component" value="Unassembled WGS sequence"/>
</dbReference>
<evidence type="ECO:0000313" key="1">
    <source>
        <dbReference type="EMBL" id="KAB1085349.1"/>
    </source>
</evidence>
<evidence type="ECO:0000313" key="2">
    <source>
        <dbReference type="Proteomes" id="UP000386575"/>
    </source>
</evidence>
<reference evidence="1 2" key="1">
    <citation type="submission" date="2019-09" db="EMBL/GenBank/DDBJ databases">
        <title>Genome sequencing of Ng87 strain.</title>
        <authorList>
            <person name="Karasev E.S."/>
            <person name="Andronov E."/>
        </authorList>
    </citation>
    <scope>NUCLEOTIDE SEQUENCE [LARGE SCALE GENOMIC DNA]</scope>
    <source>
        <strain evidence="1 2">Ng87</strain>
    </source>
</reference>
<sequence length="74" mass="8038">MNKLKLGAIAEAKPVRLTVEFPAAVHRDLTAYAEALAKETGQAITDPSKLIVPMLQHFMASDRGFAKSRRSANS</sequence>
<dbReference type="RefSeq" id="WP_151040999.1">
    <property type="nucleotide sequence ID" value="NZ_VZUL01000002.1"/>
</dbReference>
<proteinExistence type="predicted"/>
<organism evidence="1 2">
    <name type="scientific">Neorhizobium galegae</name>
    <name type="common">Rhizobium galegae</name>
    <dbReference type="NCBI Taxonomy" id="399"/>
    <lineage>
        <taxon>Bacteria</taxon>
        <taxon>Pseudomonadati</taxon>
        <taxon>Pseudomonadota</taxon>
        <taxon>Alphaproteobacteria</taxon>
        <taxon>Hyphomicrobiales</taxon>
        <taxon>Rhizobiaceae</taxon>
        <taxon>Rhizobium/Agrobacterium group</taxon>
        <taxon>Neorhizobium</taxon>
    </lineage>
</organism>
<dbReference type="AlphaFoldDB" id="A0A6A1TLQ3"/>
<accession>A0A6A1TLQ3</accession>
<name>A0A6A1TLQ3_NEOGA</name>